<dbReference type="InterPro" id="IPR008906">
    <property type="entry name" value="HATC_C_dom"/>
</dbReference>
<evidence type="ECO:0000256" key="1">
    <source>
        <dbReference type="ARBA" id="ARBA00004123"/>
    </source>
</evidence>
<organism evidence="12 13">
    <name type="scientific">Nepenthes gracilis</name>
    <name type="common">Slender pitcher plant</name>
    <dbReference type="NCBI Taxonomy" id="150966"/>
    <lineage>
        <taxon>Eukaryota</taxon>
        <taxon>Viridiplantae</taxon>
        <taxon>Streptophyta</taxon>
        <taxon>Embryophyta</taxon>
        <taxon>Tracheophyta</taxon>
        <taxon>Spermatophyta</taxon>
        <taxon>Magnoliopsida</taxon>
        <taxon>eudicotyledons</taxon>
        <taxon>Gunneridae</taxon>
        <taxon>Pentapetalae</taxon>
        <taxon>Caryophyllales</taxon>
        <taxon>Nepenthaceae</taxon>
        <taxon>Nepenthes</taxon>
    </lineage>
</organism>
<evidence type="ECO:0000256" key="9">
    <source>
        <dbReference type="ARBA" id="ARBA00023242"/>
    </source>
</evidence>
<dbReference type="InterPro" id="IPR003656">
    <property type="entry name" value="Znf_BED"/>
</dbReference>
<keyword evidence="8" id="KW-0804">Transcription</keyword>
<evidence type="ECO:0000256" key="2">
    <source>
        <dbReference type="ARBA" id="ARBA00011738"/>
    </source>
</evidence>
<dbReference type="PANTHER" id="PTHR46481:SF11">
    <property type="entry name" value="ZINC FINGER BED DOMAIN-CONTAINING PROTEIN RICESLEEPER 2-LIKE"/>
    <property type="match status" value="1"/>
</dbReference>
<comment type="caution">
    <text evidence="12">The sequence shown here is derived from an EMBL/GenBank/DDBJ whole genome shotgun (WGS) entry which is preliminary data.</text>
</comment>
<evidence type="ECO:0000256" key="4">
    <source>
        <dbReference type="ARBA" id="ARBA00022771"/>
    </source>
</evidence>
<dbReference type="GO" id="GO:0046983">
    <property type="term" value="F:protein dimerization activity"/>
    <property type="evidence" value="ECO:0007669"/>
    <property type="project" value="InterPro"/>
</dbReference>
<dbReference type="Pfam" id="PF02892">
    <property type="entry name" value="zf-BED"/>
    <property type="match status" value="1"/>
</dbReference>
<dbReference type="Pfam" id="PF05699">
    <property type="entry name" value="Dimer_Tnp_hAT"/>
    <property type="match status" value="1"/>
</dbReference>
<evidence type="ECO:0000256" key="3">
    <source>
        <dbReference type="ARBA" id="ARBA00022723"/>
    </source>
</evidence>
<dbReference type="InterPro" id="IPR036236">
    <property type="entry name" value="Znf_C2H2_sf"/>
</dbReference>
<dbReference type="PROSITE" id="PS50808">
    <property type="entry name" value="ZF_BED"/>
    <property type="match status" value="1"/>
</dbReference>
<dbReference type="Proteomes" id="UP001279734">
    <property type="component" value="Unassembled WGS sequence"/>
</dbReference>
<gene>
    <name evidence="12" type="ORF">Nepgr_011543</name>
</gene>
<dbReference type="InterPro" id="IPR012337">
    <property type="entry name" value="RNaseH-like_sf"/>
</dbReference>
<dbReference type="AlphaFoldDB" id="A0AAD3XM22"/>
<evidence type="ECO:0000256" key="5">
    <source>
        <dbReference type="ARBA" id="ARBA00022833"/>
    </source>
</evidence>
<dbReference type="PANTHER" id="PTHR46481">
    <property type="entry name" value="ZINC FINGER BED DOMAIN-CONTAINING PROTEIN 4"/>
    <property type="match status" value="1"/>
</dbReference>
<evidence type="ECO:0000256" key="6">
    <source>
        <dbReference type="ARBA" id="ARBA00023015"/>
    </source>
</evidence>
<comment type="subunit">
    <text evidence="2">Homodimer.</text>
</comment>
<dbReference type="GO" id="GO:0005634">
    <property type="term" value="C:nucleus"/>
    <property type="evidence" value="ECO:0007669"/>
    <property type="project" value="UniProtKB-SubCell"/>
</dbReference>
<keyword evidence="3" id="KW-0479">Metal-binding</keyword>
<evidence type="ECO:0000256" key="7">
    <source>
        <dbReference type="ARBA" id="ARBA00023125"/>
    </source>
</evidence>
<comment type="subcellular location">
    <subcellularLocation>
        <location evidence="1">Nucleus</location>
    </subcellularLocation>
</comment>
<keyword evidence="9" id="KW-0539">Nucleus</keyword>
<dbReference type="GO" id="GO:0003677">
    <property type="term" value="F:DNA binding"/>
    <property type="evidence" value="ECO:0007669"/>
    <property type="project" value="UniProtKB-KW"/>
</dbReference>
<reference evidence="12" key="1">
    <citation type="submission" date="2023-05" db="EMBL/GenBank/DDBJ databases">
        <title>Nepenthes gracilis genome sequencing.</title>
        <authorList>
            <person name="Fukushima K."/>
        </authorList>
    </citation>
    <scope>NUCLEOTIDE SEQUENCE</scope>
    <source>
        <strain evidence="12">SING2019-196</strain>
    </source>
</reference>
<dbReference type="InterPro" id="IPR025525">
    <property type="entry name" value="hAT-like_transposase_RNase-H"/>
</dbReference>
<dbReference type="SUPFAM" id="SSF53098">
    <property type="entry name" value="Ribonuclease H-like"/>
    <property type="match status" value="1"/>
</dbReference>
<dbReference type="SUPFAM" id="SSF57667">
    <property type="entry name" value="beta-beta-alpha zinc fingers"/>
    <property type="match status" value="1"/>
</dbReference>
<evidence type="ECO:0000256" key="10">
    <source>
        <dbReference type="PROSITE-ProRule" id="PRU00027"/>
    </source>
</evidence>
<evidence type="ECO:0000259" key="11">
    <source>
        <dbReference type="PROSITE" id="PS50808"/>
    </source>
</evidence>
<protein>
    <recommendedName>
        <fullName evidence="11">BED-type domain-containing protein</fullName>
    </recommendedName>
</protein>
<dbReference type="EMBL" id="BSYO01000009">
    <property type="protein sequence ID" value="GMH09702.1"/>
    <property type="molecule type" value="Genomic_DNA"/>
</dbReference>
<dbReference type="InterPro" id="IPR052035">
    <property type="entry name" value="ZnF_BED_domain_contain"/>
</dbReference>
<proteinExistence type="predicted"/>
<keyword evidence="6" id="KW-0805">Transcription regulation</keyword>
<evidence type="ECO:0000313" key="13">
    <source>
        <dbReference type="Proteomes" id="UP001279734"/>
    </source>
</evidence>
<dbReference type="GO" id="GO:0008270">
    <property type="term" value="F:zinc ion binding"/>
    <property type="evidence" value="ECO:0007669"/>
    <property type="project" value="UniProtKB-KW"/>
</dbReference>
<keyword evidence="4 10" id="KW-0863">Zinc-finger</keyword>
<evidence type="ECO:0000313" key="12">
    <source>
        <dbReference type="EMBL" id="GMH09702.1"/>
    </source>
</evidence>
<keyword evidence="7" id="KW-0238">DNA-binding</keyword>
<keyword evidence="5" id="KW-0862">Zinc</keyword>
<name>A0AAD3XM22_NEPGR</name>
<sequence length="719" mass="82393">MSPARGLEKIGNQFDWALEIKFLCCRAGNRAYQQIPRTYSEDQAHVMELSNGTVIKKPKRLTSVVWNHFERVKKADICYAVCVHCNKRLSGSSNSGTTHLRNHLMRCLKRSNYDVSQLLAKRRKKDTTVTLTNYNFDDGQQKDEHIPVATIKFEQEPKREEIVTTGGSTKFDQERSRLDLARMIILHGYPLSMVDHVGFKVFVKNLQPLFDITTNSVVELDCIALYEKEKQKVYEIINRLCGRISVSIDIWNSPESARYLCLTAHYIDDDWKLQKKILNFIMIDAAHTEDIHSEVVIKCLMDWDIERRLFCMTFSDLFTGDNIVSRLKDHLSQNRPLLSNGRLFDARCAAHVLSLLVEDAMESLQGVTQRIRESIRYIKGSQTIQGKFNEIAQQVGIDNEKSLFLDCPIRWNSTCVMLETALAYRAAFAQLQEQDPSYLAYLSEEEWEWASSVTGYLKLFVEITNVFVGNKTPTANIYFPDICDVHVHLIDWCKSSDNFLSSMALKMKAKFDIYWSKCCLSLAIAAILDPRFKMKLVEYYYSQIYGSSAQDHIKEVSDTIKELFDEYSISLTSTSVDHCLGSSTGGASSEPRDRLKGFDKYLHETSQSQSAISDLDKYLEEPVFPRSYDFDIFSWWKVHTPRYPILSMMARDVLGVPMATIAPELAFKTGGKVLDQYRSSLNPDTVQALVCTQDWLRTEQEEPNLLPSQTALPLRIEAS</sequence>
<accession>A0AAD3XM22</accession>
<feature type="domain" description="BED-type" evidence="11">
    <location>
        <begin position="60"/>
        <end position="115"/>
    </location>
</feature>
<evidence type="ECO:0000256" key="8">
    <source>
        <dbReference type="ARBA" id="ARBA00023163"/>
    </source>
</evidence>
<dbReference type="SMART" id="SM00614">
    <property type="entry name" value="ZnF_BED"/>
    <property type="match status" value="1"/>
</dbReference>
<dbReference type="Pfam" id="PF14372">
    <property type="entry name" value="hAT-like_RNase-H"/>
    <property type="match status" value="1"/>
</dbReference>
<keyword evidence="13" id="KW-1185">Reference proteome</keyword>